<evidence type="ECO:0000256" key="2">
    <source>
        <dbReference type="ARBA" id="ARBA00022963"/>
    </source>
</evidence>
<protein>
    <submittedName>
        <fullName evidence="6">Patatin-like phospholipase family protein</fullName>
    </submittedName>
</protein>
<proteinExistence type="predicted"/>
<dbReference type="Proteomes" id="UP001161094">
    <property type="component" value="Unassembled WGS sequence"/>
</dbReference>
<evidence type="ECO:0000313" key="7">
    <source>
        <dbReference type="Proteomes" id="UP001161094"/>
    </source>
</evidence>
<name>A0AA42IWU6_9BURK</name>
<dbReference type="EMBL" id="JAOCDZ010000007">
    <property type="protein sequence ID" value="MDH0736553.1"/>
    <property type="molecule type" value="Genomic_DNA"/>
</dbReference>
<sequence>MSTRHVEVSPAGPACPRAPIGLVLTGGGARAAYQVGVLSAIMELLDPDWQSRFRNPFDIICGTSAGAINAAALACRADRPHLGVRRIRRLWSSLNTDMIYRADAPGLIRTGVRWLGLLSLGWMYSGLTRKRPQSLLDNSPMEALLGRVLNFDHLRANLEGGALSALAITASGYTSGEHLTFYQAHAPIEPWHRYLRLAIPTPISIDHLMASSSIPFVFPARQVQVHGKGEWCGDGSMRQLAPISPAIHLGAHRVMVIGTGFRDDTHPENREDSPPYPSLAQVGGHALSSIFLDGLSVDVERLERINALMEHTTPDGVQVNVRRIQVLTITPSQSLDTMALEHLQDMPAQARALFRVLGVSSDPGRPGGGALMSYLLFESSYTKRLIELGYADTMQRNEEVIAFFKEAQA</sequence>
<dbReference type="Pfam" id="PF01734">
    <property type="entry name" value="Patatin"/>
    <property type="match status" value="1"/>
</dbReference>
<dbReference type="GO" id="GO:0016042">
    <property type="term" value="P:lipid catabolic process"/>
    <property type="evidence" value="ECO:0007669"/>
    <property type="project" value="UniProtKB-UniRule"/>
</dbReference>
<evidence type="ECO:0000313" key="6">
    <source>
        <dbReference type="EMBL" id="MDH0736553.1"/>
    </source>
</evidence>
<evidence type="ECO:0000256" key="4">
    <source>
        <dbReference type="PROSITE-ProRule" id="PRU01161"/>
    </source>
</evidence>
<dbReference type="InterPro" id="IPR002641">
    <property type="entry name" value="PNPLA_dom"/>
</dbReference>
<feature type="active site" description="Nucleophile" evidence="4">
    <location>
        <position position="64"/>
    </location>
</feature>
<keyword evidence="2 4" id="KW-0442">Lipid degradation</keyword>
<gene>
    <name evidence="6" type="ORF">N5D93_12105</name>
</gene>
<comment type="caution">
    <text evidence="4">Lacks conserved residue(s) required for the propagation of feature annotation.</text>
</comment>
<feature type="domain" description="PNPLA" evidence="5">
    <location>
        <begin position="22"/>
        <end position="247"/>
    </location>
</feature>
<dbReference type="SUPFAM" id="SSF52151">
    <property type="entry name" value="FabD/lysophospholipase-like"/>
    <property type="match status" value="1"/>
</dbReference>
<dbReference type="GO" id="GO:0016787">
    <property type="term" value="F:hydrolase activity"/>
    <property type="evidence" value="ECO:0007669"/>
    <property type="project" value="UniProtKB-UniRule"/>
</dbReference>
<keyword evidence="3 4" id="KW-0443">Lipid metabolism</keyword>
<dbReference type="InterPro" id="IPR016035">
    <property type="entry name" value="Acyl_Trfase/lysoPLipase"/>
</dbReference>
<evidence type="ECO:0000256" key="1">
    <source>
        <dbReference type="ARBA" id="ARBA00022801"/>
    </source>
</evidence>
<keyword evidence="1 4" id="KW-0378">Hydrolase</keyword>
<comment type="caution">
    <text evidence="6">The sequence shown here is derived from an EMBL/GenBank/DDBJ whole genome shotgun (WGS) entry which is preliminary data.</text>
</comment>
<organism evidence="6 7">
    <name type="scientific">Achromobacter spanius</name>
    <dbReference type="NCBI Taxonomy" id="217203"/>
    <lineage>
        <taxon>Bacteria</taxon>
        <taxon>Pseudomonadati</taxon>
        <taxon>Pseudomonadota</taxon>
        <taxon>Betaproteobacteria</taxon>
        <taxon>Burkholderiales</taxon>
        <taxon>Alcaligenaceae</taxon>
        <taxon>Achromobacter</taxon>
    </lineage>
</organism>
<dbReference type="PANTHER" id="PTHR14226:SF57">
    <property type="entry name" value="BLR7027 PROTEIN"/>
    <property type="match status" value="1"/>
</dbReference>
<evidence type="ECO:0000259" key="5">
    <source>
        <dbReference type="PROSITE" id="PS51635"/>
    </source>
</evidence>
<feature type="active site" description="Proton acceptor" evidence="4">
    <location>
        <position position="234"/>
    </location>
</feature>
<dbReference type="PROSITE" id="PS51635">
    <property type="entry name" value="PNPLA"/>
    <property type="match status" value="1"/>
</dbReference>
<dbReference type="InterPro" id="IPR050301">
    <property type="entry name" value="NTE"/>
</dbReference>
<feature type="short sequence motif" description="GXSXG" evidence="4">
    <location>
        <begin position="62"/>
        <end position="66"/>
    </location>
</feature>
<dbReference type="Gene3D" id="3.40.1090.10">
    <property type="entry name" value="Cytosolic phospholipase A2 catalytic domain"/>
    <property type="match status" value="1"/>
</dbReference>
<evidence type="ECO:0000256" key="3">
    <source>
        <dbReference type="ARBA" id="ARBA00023098"/>
    </source>
</evidence>
<dbReference type="PANTHER" id="PTHR14226">
    <property type="entry name" value="NEUROPATHY TARGET ESTERASE/SWISS CHEESE D.MELANOGASTER"/>
    <property type="match status" value="1"/>
</dbReference>
<dbReference type="RefSeq" id="WP_279995265.1">
    <property type="nucleotide sequence ID" value="NZ_JAOCDZ010000007.1"/>
</dbReference>
<reference evidence="6" key="1">
    <citation type="submission" date="2022-09" db="EMBL/GenBank/DDBJ databases">
        <title>Intensive care unit water sources are persistently colonized with multi-drug resistant bacteria and are the site of extensive horizontal gene transfer of antibiotic resistance genes.</title>
        <authorList>
            <person name="Diorio-Toth L."/>
        </authorList>
    </citation>
    <scope>NUCLEOTIDE SEQUENCE</scope>
    <source>
        <strain evidence="6">GD03843</strain>
    </source>
</reference>
<dbReference type="AlphaFoldDB" id="A0AA42IWU6"/>
<accession>A0AA42IWU6</accession>